<reference evidence="6 7" key="1">
    <citation type="submission" date="2019-03" db="EMBL/GenBank/DDBJ databases">
        <title>Genomic Encyclopedia of Type Strains, Phase IV (KMG-IV): sequencing the most valuable type-strain genomes for metagenomic binning, comparative biology and taxonomic classification.</title>
        <authorList>
            <person name="Goeker M."/>
        </authorList>
    </citation>
    <scope>NUCLEOTIDE SEQUENCE [LARGE SCALE GENOMIC DNA]</scope>
    <source>
        <strain evidence="6 7">DSM 101688</strain>
    </source>
</reference>
<dbReference type="SUPFAM" id="SSF63965">
    <property type="entry name" value="Precorrin-8X methylmutase CbiC/CobH"/>
    <property type="match status" value="1"/>
</dbReference>
<dbReference type="InterPro" id="IPR003722">
    <property type="entry name" value="Cbl_synth_CobH/CbiC"/>
</dbReference>
<dbReference type="PANTHER" id="PTHR43588">
    <property type="entry name" value="COBALT-PRECORRIN-8 METHYLMUTASE"/>
    <property type="match status" value="1"/>
</dbReference>
<evidence type="ECO:0000256" key="2">
    <source>
        <dbReference type="ARBA" id="ARBA00009774"/>
    </source>
</evidence>
<evidence type="ECO:0000256" key="1">
    <source>
        <dbReference type="ARBA" id="ARBA00004953"/>
    </source>
</evidence>
<evidence type="ECO:0000256" key="3">
    <source>
        <dbReference type="ARBA" id="ARBA00022573"/>
    </source>
</evidence>
<dbReference type="PANTHER" id="PTHR43588:SF1">
    <property type="entry name" value="COBALT-PRECORRIN-8 METHYLMUTASE"/>
    <property type="match status" value="1"/>
</dbReference>
<dbReference type="GO" id="GO:0016993">
    <property type="term" value="F:precorrin-8X methylmutase activity"/>
    <property type="evidence" value="ECO:0007669"/>
    <property type="project" value="InterPro"/>
</dbReference>
<dbReference type="NCBIfam" id="NF006136">
    <property type="entry name" value="PRK08285.1"/>
    <property type="match status" value="1"/>
</dbReference>
<dbReference type="InterPro" id="IPR036588">
    <property type="entry name" value="CobH/CbiC_sf"/>
</dbReference>
<evidence type="ECO:0000259" key="5">
    <source>
        <dbReference type="Pfam" id="PF02570"/>
    </source>
</evidence>
<evidence type="ECO:0000256" key="4">
    <source>
        <dbReference type="ARBA" id="ARBA00023235"/>
    </source>
</evidence>
<dbReference type="GO" id="GO:0009236">
    <property type="term" value="P:cobalamin biosynthetic process"/>
    <property type="evidence" value="ECO:0007669"/>
    <property type="project" value="UniProtKB-UniPathway"/>
</dbReference>
<comment type="pathway">
    <text evidence="1">Cofactor biosynthesis; adenosylcobalamin biosynthesis.</text>
</comment>
<name>A0A4R3JIE2_9PROT</name>
<evidence type="ECO:0000313" key="6">
    <source>
        <dbReference type="EMBL" id="TCS65153.1"/>
    </source>
</evidence>
<accession>A0A4R3JIE2</accession>
<gene>
    <name evidence="6" type="ORF">EDD55_101487</name>
</gene>
<keyword evidence="3" id="KW-0169">Cobalamin biosynthesis</keyword>
<proteinExistence type="inferred from homology"/>
<feature type="domain" description="Cobalamin biosynthesis precorrin-8X methylmutase CobH/CbiC" evidence="5">
    <location>
        <begin position="15"/>
        <end position="208"/>
    </location>
</feature>
<dbReference type="AlphaFoldDB" id="A0A4R3JIE2"/>
<protein>
    <submittedName>
        <fullName evidence="6">Precorrin-8X methylmutase</fullName>
    </submittedName>
</protein>
<keyword evidence="7" id="KW-1185">Reference proteome</keyword>
<keyword evidence="4" id="KW-0413">Isomerase</keyword>
<dbReference type="Pfam" id="PF02570">
    <property type="entry name" value="CbiC"/>
    <property type="match status" value="1"/>
</dbReference>
<dbReference type="EMBL" id="SLZW01000001">
    <property type="protein sequence ID" value="TCS65153.1"/>
    <property type="molecule type" value="Genomic_DNA"/>
</dbReference>
<dbReference type="Gene3D" id="3.40.50.10230">
    <property type="entry name" value="Cobalamin biosynthesis CobH/CbiC, precorrin-8X methylmutase"/>
    <property type="match status" value="1"/>
</dbReference>
<dbReference type="Proteomes" id="UP000295304">
    <property type="component" value="Unassembled WGS sequence"/>
</dbReference>
<comment type="similarity">
    <text evidence="2">Belongs to the CobH/CbiC family.</text>
</comment>
<evidence type="ECO:0000313" key="7">
    <source>
        <dbReference type="Proteomes" id="UP000295304"/>
    </source>
</evidence>
<dbReference type="UniPathway" id="UPA00148"/>
<organism evidence="6 7">
    <name type="scientific">Varunaivibrio sulfuroxidans</name>
    <dbReference type="NCBI Taxonomy" id="1773489"/>
    <lineage>
        <taxon>Bacteria</taxon>
        <taxon>Pseudomonadati</taxon>
        <taxon>Pseudomonadota</taxon>
        <taxon>Alphaproteobacteria</taxon>
        <taxon>Rhodospirillales</taxon>
        <taxon>Magnetovibrionaceae</taxon>
        <taxon>Varunaivibrio</taxon>
    </lineage>
</organism>
<sequence length="212" mass="22157">MKPPLFDYIREPDAIYAASFKEIRAVADLSVVPAELHPLAVRVVHACGDVGVIEDLACSPGAVEAGQRALFWGAPVLVDVRMLAQGIIARALPAKNRIVCTIDDAGVVEEAKRQGITRSAKALDRWGPHLGGAVVVIGNAPTALFRLLEGLGEGWPRPALILGFPVGFVGATESKDALIAHAGSVPYVTLRGRRGGSAIAAAAFNALTIGVR</sequence>
<comment type="caution">
    <text evidence="6">The sequence shown here is derived from an EMBL/GenBank/DDBJ whole genome shotgun (WGS) entry which is preliminary data.</text>
</comment>